<gene>
    <name evidence="1" type="ORF">PoB_004097800</name>
</gene>
<evidence type="ECO:0000313" key="2">
    <source>
        <dbReference type="Proteomes" id="UP000735302"/>
    </source>
</evidence>
<organism evidence="1 2">
    <name type="scientific">Plakobranchus ocellatus</name>
    <dbReference type="NCBI Taxonomy" id="259542"/>
    <lineage>
        <taxon>Eukaryota</taxon>
        <taxon>Metazoa</taxon>
        <taxon>Spiralia</taxon>
        <taxon>Lophotrochozoa</taxon>
        <taxon>Mollusca</taxon>
        <taxon>Gastropoda</taxon>
        <taxon>Heterobranchia</taxon>
        <taxon>Euthyneura</taxon>
        <taxon>Panpulmonata</taxon>
        <taxon>Sacoglossa</taxon>
        <taxon>Placobranchoidea</taxon>
        <taxon>Plakobranchidae</taxon>
        <taxon>Plakobranchus</taxon>
    </lineage>
</organism>
<sequence>MRHRWQMSPTGQRNESPWLQIWLYRLSSCGKMELNPSVLVPMGRLAVFHEKMVSSVKIFPLVRKKTETKVSLYLRAFMKRKFPQCQEGRVAVET</sequence>
<dbReference type="EMBL" id="BLXT01004564">
    <property type="protein sequence ID" value="GFO14473.1"/>
    <property type="molecule type" value="Genomic_DNA"/>
</dbReference>
<proteinExistence type="predicted"/>
<dbReference type="AlphaFoldDB" id="A0AAV4B6T5"/>
<keyword evidence="2" id="KW-1185">Reference proteome</keyword>
<accession>A0AAV4B6T5</accession>
<protein>
    <submittedName>
        <fullName evidence="1">Uncharacterized protein</fullName>
    </submittedName>
</protein>
<comment type="caution">
    <text evidence="1">The sequence shown here is derived from an EMBL/GenBank/DDBJ whole genome shotgun (WGS) entry which is preliminary data.</text>
</comment>
<name>A0AAV4B6T5_9GAST</name>
<dbReference type="Proteomes" id="UP000735302">
    <property type="component" value="Unassembled WGS sequence"/>
</dbReference>
<reference evidence="1 2" key="1">
    <citation type="journal article" date="2021" name="Elife">
        <title>Chloroplast acquisition without the gene transfer in kleptoplastic sea slugs, Plakobranchus ocellatus.</title>
        <authorList>
            <person name="Maeda T."/>
            <person name="Takahashi S."/>
            <person name="Yoshida T."/>
            <person name="Shimamura S."/>
            <person name="Takaki Y."/>
            <person name="Nagai Y."/>
            <person name="Toyoda A."/>
            <person name="Suzuki Y."/>
            <person name="Arimoto A."/>
            <person name="Ishii H."/>
            <person name="Satoh N."/>
            <person name="Nishiyama T."/>
            <person name="Hasebe M."/>
            <person name="Maruyama T."/>
            <person name="Minagawa J."/>
            <person name="Obokata J."/>
            <person name="Shigenobu S."/>
        </authorList>
    </citation>
    <scope>NUCLEOTIDE SEQUENCE [LARGE SCALE GENOMIC DNA]</scope>
</reference>
<evidence type="ECO:0000313" key="1">
    <source>
        <dbReference type="EMBL" id="GFO14473.1"/>
    </source>
</evidence>